<dbReference type="InterPro" id="IPR027417">
    <property type="entry name" value="P-loop_NTPase"/>
</dbReference>
<dbReference type="Pfam" id="PF19833">
    <property type="entry name" value="RecG_dom3_C"/>
    <property type="match status" value="1"/>
</dbReference>
<dbReference type="Proteomes" id="UP000317010">
    <property type="component" value="Unassembled WGS sequence"/>
</dbReference>
<keyword evidence="7 15" id="KW-0067">ATP-binding</keyword>
<dbReference type="CDD" id="cd17992">
    <property type="entry name" value="DEXHc_RecG"/>
    <property type="match status" value="1"/>
</dbReference>
<dbReference type="InterPro" id="IPR012340">
    <property type="entry name" value="NA-bd_OB-fold"/>
</dbReference>
<dbReference type="SUPFAM" id="SSF52540">
    <property type="entry name" value="P-loop containing nucleoside triphosphate hydrolases"/>
    <property type="match status" value="2"/>
</dbReference>
<dbReference type="GO" id="GO:0016887">
    <property type="term" value="F:ATP hydrolysis activity"/>
    <property type="evidence" value="ECO:0007669"/>
    <property type="project" value="RHEA"/>
</dbReference>
<keyword evidence="4 15" id="KW-0227">DNA damage</keyword>
<comment type="catalytic activity">
    <reaction evidence="14 15">
        <text>ATP + H2O = ADP + phosphate + H(+)</text>
        <dbReference type="Rhea" id="RHEA:13065"/>
        <dbReference type="ChEBI" id="CHEBI:15377"/>
        <dbReference type="ChEBI" id="CHEBI:15378"/>
        <dbReference type="ChEBI" id="CHEBI:30616"/>
        <dbReference type="ChEBI" id="CHEBI:43474"/>
        <dbReference type="ChEBI" id="CHEBI:456216"/>
        <dbReference type="EC" id="5.6.2.4"/>
    </reaction>
</comment>
<organism evidence="18 19">
    <name type="scientific">Mucilaginibacter frigoritolerans</name>
    <dbReference type="NCBI Taxonomy" id="652788"/>
    <lineage>
        <taxon>Bacteria</taxon>
        <taxon>Pseudomonadati</taxon>
        <taxon>Bacteroidota</taxon>
        <taxon>Sphingobacteriia</taxon>
        <taxon>Sphingobacteriales</taxon>
        <taxon>Sphingobacteriaceae</taxon>
        <taxon>Mucilaginibacter</taxon>
    </lineage>
</organism>
<dbReference type="Pfam" id="PF00271">
    <property type="entry name" value="Helicase_C"/>
    <property type="match status" value="1"/>
</dbReference>
<evidence type="ECO:0000313" key="19">
    <source>
        <dbReference type="Proteomes" id="UP000317010"/>
    </source>
</evidence>
<evidence type="ECO:0000256" key="4">
    <source>
        <dbReference type="ARBA" id="ARBA00022763"/>
    </source>
</evidence>
<dbReference type="SUPFAM" id="SSF50249">
    <property type="entry name" value="Nucleic acid-binding proteins"/>
    <property type="match status" value="1"/>
</dbReference>
<reference evidence="18 19" key="1">
    <citation type="submission" date="2019-07" db="EMBL/GenBank/DDBJ databases">
        <title>Genomic Encyclopedia of Archaeal and Bacterial Type Strains, Phase II (KMG-II): from individual species to whole genera.</title>
        <authorList>
            <person name="Goeker M."/>
        </authorList>
    </citation>
    <scope>NUCLEOTIDE SEQUENCE [LARGE SCALE GENOMIC DNA]</scope>
    <source>
        <strain evidence="18 19">ATCC BAA-1854</strain>
    </source>
</reference>
<keyword evidence="6 15" id="KW-0347">Helicase</keyword>
<dbReference type="InterPro" id="IPR001650">
    <property type="entry name" value="Helicase_C-like"/>
</dbReference>
<feature type="domain" description="Helicase ATP-binding" evidence="16">
    <location>
        <begin position="287"/>
        <end position="449"/>
    </location>
</feature>
<dbReference type="Pfam" id="PF00270">
    <property type="entry name" value="DEAD"/>
    <property type="match status" value="1"/>
</dbReference>
<dbReference type="GO" id="GO:0006281">
    <property type="term" value="P:DNA repair"/>
    <property type="evidence" value="ECO:0007669"/>
    <property type="project" value="UniProtKB-UniRule"/>
</dbReference>
<keyword evidence="10 15" id="KW-0234">DNA repair</keyword>
<comment type="caution">
    <text evidence="18">The sequence shown here is derived from an EMBL/GenBank/DDBJ whole genome shotgun (WGS) entry which is preliminary data.</text>
</comment>
<dbReference type="SMART" id="SM00490">
    <property type="entry name" value="HELICc"/>
    <property type="match status" value="1"/>
</dbReference>
<dbReference type="NCBIfam" id="TIGR00643">
    <property type="entry name" value="recG"/>
    <property type="match status" value="1"/>
</dbReference>
<evidence type="ECO:0000256" key="3">
    <source>
        <dbReference type="ARBA" id="ARBA00022741"/>
    </source>
</evidence>
<dbReference type="PROSITE" id="PS51192">
    <property type="entry name" value="HELICASE_ATP_BIND_1"/>
    <property type="match status" value="1"/>
</dbReference>
<dbReference type="EMBL" id="VLLI01000006">
    <property type="protein sequence ID" value="TWI99964.1"/>
    <property type="molecule type" value="Genomic_DNA"/>
</dbReference>
<keyword evidence="5 15" id="KW-0378">Hydrolase</keyword>
<evidence type="ECO:0000256" key="14">
    <source>
        <dbReference type="ARBA" id="ARBA00048988"/>
    </source>
</evidence>
<dbReference type="NCBIfam" id="NF008165">
    <property type="entry name" value="PRK10917.1-3"/>
    <property type="match status" value="1"/>
</dbReference>
<dbReference type="InterPro" id="IPR011545">
    <property type="entry name" value="DEAD/DEAH_box_helicase_dom"/>
</dbReference>
<keyword evidence="3 15" id="KW-0547">Nucleotide-binding</keyword>
<dbReference type="Pfam" id="PF17191">
    <property type="entry name" value="RecG_wedge"/>
    <property type="match status" value="1"/>
</dbReference>
<gene>
    <name evidence="18" type="ORF">JN11_02380</name>
</gene>
<dbReference type="PROSITE" id="PS51194">
    <property type="entry name" value="HELICASE_CTER"/>
    <property type="match status" value="1"/>
</dbReference>
<accession>A0A562U3P1</accession>
<proteinExistence type="inferred from homology"/>
<feature type="domain" description="Helicase C-terminal" evidence="17">
    <location>
        <begin position="475"/>
        <end position="635"/>
    </location>
</feature>
<evidence type="ECO:0000259" key="16">
    <source>
        <dbReference type="PROSITE" id="PS51192"/>
    </source>
</evidence>
<evidence type="ECO:0000256" key="8">
    <source>
        <dbReference type="ARBA" id="ARBA00023125"/>
    </source>
</evidence>
<dbReference type="InterPro" id="IPR014001">
    <property type="entry name" value="Helicase_ATP-bd"/>
</dbReference>
<keyword evidence="8" id="KW-0238">DNA-binding</keyword>
<dbReference type="EC" id="5.6.2.4" evidence="13 15"/>
<evidence type="ECO:0000256" key="1">
    <source>
        <dbReference type="ARBA" id="ARBA00007504"/>
    </source>
</evidence>
<comment type="catalytic activity">
    <reaction evidence="12 15">
        <text>Couples ATP hydrolysis with the unwinding of duplex DNA by translocating in the 3'-5' direction.</text>
        <dbReference type="EC" id="5.6.2.4"/>
    </reaction>
</comment>
<keyword evidence="19" id="KW-1185">Reference proteome</keyword>
<evidence type="ECO:0000256" key="7">
    <source>
        <dbReference type="ARBA" id="ARBA00022840"/>
    </source>
</evidence>
<dbReference type="PANTHER" id="PTHR47964:SF1">
    <property type="entry name" value="ATP-DEPENDENT DNA HELICASE HOMOLOG RECG, CHLOROPLASTIC"/>
    <property type="match status" value="1"/>
</dbReference>
<dbReference type="AlphaFoldDB" id="A0A562U3P1"/>
<dbReference type="GO" id="GO:0005524">
    <property type="term" value="F:ATP binding"/>
    <property type="evidence" value="ECO:0007669"/>
    <property type="project" value="UniProtKB-KW"/>
</dbReference>
<dbReference type="NCBIfam" id="NF008168">
    <property type="entry name" value="PRK10917.2-2"/>
    <property type="match status" value="1"/>
</dbReference>
<evidence type="ECO:0000256" key="15">
    <source>
        <dbReference type="RuleBase" id="RU363016"/>
    </source>
</evidence>
<dbReference type="SMART" id="SM00487">
    <property type="entry name" value="DEXDc"/>
    <property type="match status" value="1"/>
</dbReference>
<dbReference type="RefSeq" id="WP_144912741.1">
    <property type="nucleotide sequence ID" value="NZ_VLLI01000006.1"/>
</dbReference>
<protein>
    <recommendedName>
        <fullName evidence="2 15">ATP-dependent DNA helicase RecG</fullName>
        <ecNumber evidence="13 15">5.6.2.4</ecNumber>
    </recommendedName>
</protein>
<dbReference type="InterPro" id="IPR033454">
    <property type="entry name" value="RecG_wedge"/>
</dbReference>
<dbReference type="InterPro" id="IPR004609">
    <property type="entry name" value="ATP-dep_DNA_helicase_RecG"/>
</dbReference>
<evidence type="ECO:0000256" key="9">
    <source>
        <dbReference type="ARBA" id="ARBA00023172"/>
    </source>
</evidence>
<comment type="function">
    <text evidence="15">Plays a critical role in recombination and DNA repair. Helps process Holliday junction intermediates to mature products by catalyzing branch migration. Has replication fork regression activity, unwinds stalled or blocked replication forks to make a HJ that can be resolved. Has a DNA unwinding activity characteristic of a DNA helicase with 3'-5' polarity.</text>
</comment>
<dbReference type="GO" id="GO:0043138">
    <property type="term" value="F:3'-5' DNA helicase activity"/>
    <property type="evidence" value="ECO:0007669"/>
    <property type="project" value="UniProtKB-EC"/>
</dbReference>
<dbReference type="GO" id="GO:0003677">
    <property type="term" value="F:DNA binding"/>
    <property type="evidence" value="ECO:0007669"/>
    <property type="project" value="UniProtKB-KW"/>
</dbReference>
<name>A0A562U3P1_9SPHI</name>
<evidence type="ECO:0000256" key="5">
    <source>
        <dbReference type="ARBA" id="ARBA00022801"/>
    </source>
</evidence>
<evidence type="ECO:0000259" key="17">
    <source>
        <dbReference type="PROSITE" id="PS51194"/>
    </source>
</evidence>
<evidence type="ECO:0000256" key="6">
    <source>
        <dbReference type="ARBA" id="ARBA00022806"/>
    </source>
</evidence>
<dbReference type="InterPro" id="IPR047112">
    <property type="entry name" value="RecG/Mfd"/>
</dbReference>
<dbReference type="GO" id="GO:0006310">
    <property type="term" value="P:DNA recombination"/>
    <property type="evidence" value="ECO:0007669"/>
    <property type="project" value="UniProtKB-UniRule"/>
</dbReference>
<evidence type="ECO:0000256" key="10">
    <source>
        <dbReference type="ARBA" id="ARBA00023204"/>
    </source>
</evidence>
<evidence type="ECO:0000256" key="2">
    <source>
        <dbReference type="ARBA" id="ARBA00017846"/>
    </source>
</evidence>
<dbReference type="InterPro" id="IPR045562">
    <property type="entry name" value="RecG_dom3_C"/>
</dbReference>
<evidence type="ECO:0000256" key="13">
    <source>
        <dbReference type="ARBA" id="ARBA00034808"/>
    </source>
</evidence>
<keyword evidence="11" id="KW-0413">Isomerase</keyword>
<dbReference type="Gene3D" id="2.40.50.140">
    <property type="entry name" value="Nucleic acid-binding proteins"/>
    <property type="match status" value="1"/>
</dbReference>
<evidence type="ECO:0000256" key="12">
    <source>
        <dbReference type="ARBA" id="ARBA00034617"/>
    </source>
</evidence>
<dbReference type="PANTHER" id="PTHR47964">
    <property type="entry name" value="ATP-DEPENDENT DNA HELICASE HOMOLOG RECG, CHLOROPLASTIC"/>
    <property type="match status" value="1"/>
</dbReference>
<dbReference type="CDD" id="cd04488">
    <property type="entry name" value="RecG_wedge_OBF"/>
    <property type="match status" value="1"/>
</dbReference>
<evidence type="ECO:0000313" key="18">
    <source>
        <dbReference type="EMBL" id="TWI99964.1"/>
    </source>
</evidence>
<evidence type="ECO:0000256" key="11">
    <source>
        <dbReference type="ARBA" id="ARBA00023235"/>
    </source>
</evidence>
<keyword evidence="9 15" id="KW-0233">DNA recombination</keyword>
<dbReference type="Gene3D" id="3.40.50.300">
    <property type="entry name" value="P-loop containing nucleotide triphosphate hydrolases"/>
    <property type="match status" value="2"/>
</dbReference>
<dbReference type="OrthoDB" id="9804325at2"/>
<sequence length="702" mass="80329">MNSQVFQTPIEYLKGVGVSRADVLKKELQIFNFEDLLRHFPFKYIDRTRFYKVRDINADMPYVQMLARLTQKEIIGEKHTKRLVAQAHDDTGAIELVWFQGVKWIEKALIPGKVYVLFGKPGFFNGKAQMAHPEMELYSTEVQQRKGNLTLQPAYSSTEKLKQFSLDSKGIQKLVAILLEQQLKDIHENLPLYLINRFKLIDLANAYRNIHFPEDATKLTEAIHRLKFEELFFLQFRLLRNKLLHTQKFKGNIFGTVGELFNQFYHEKLPFPLTNAQKRVLKEIRLDTQRGVQMNRLLQGDVGSGKTVVALMSMLIAIDNGFQACIMAPTEILANQHYQTIKELVGDDFIEVGLLTGSTPQKARKVLHEKLENGQLKILIGTHALIEDKVQYKNLGFVVIDEQHRFGVEQRARLWRKNIIPPHILVMTATPIPRTLAMTLYGDLDISIIDELPAGRKPIQTVHYYDTQRLRMFGFMKQEIAKGRQVYVVYPLIQESEKLDLKNLMDGIEVMSREFPLPDYRLSIVHGKMKAADKQVEMDRFIKGETQIMVATTVIEVGVNVPNASIMIIENSERFGLSQLHQLRGRVGRGAEQSFCILMSSHKLSRDGKIRLDTMVKTNNGFEIAETDLQLRGPGNIEGTQQSGVLDLKVANIATDQELLISVRKCVEGIFEKDPQLTLPENQILHQTLQVKGQGLSWNKIS</sequence>
<comment type="similarity">
    <text evidence="1 15">Belongs to the helicase family. RecG subfamily.</text>
</comment>